<reference evidence="2" key="1">
    <citation type="submission" date="2016-06" db="EMBL/GenBank/DDBJ databases">
        <title>Parallel loss of symbiosis genes in relatives of nitrogen-fixing non-legume Parasponia.</title>
        <authorList>
            <person name="Van Velzen R."/>
            <person name="Holmer R."/>
            <person name="Bu F."/>
            <person name="Rutten L."/>
            <person name="Van Zeijl A."/>
            <person name="Liu W."/>
            <person name="Santuari L."/>
            <person name="Cao Q."/>
            <person name="Sharma T."/>
            <person name="Shen D."/>
            <person name="Roswanjaya Y."/>
            <person name="Wardhani T."/>
            <person name="Kalhor M.S."/>
            <person name="Jansen J."/>
            <person name="Van den Hoogen J."/>
            <person name="Gungor B."/>
            <person name="Hartog M."/>
            <person name="Hontelez J."/>
            <person name="Verver J."/>
            <person name="Yang W.-C."/>
            <person name="Schijlen E."/>
            <person name="Repin R."/>
            <person name="Schilthuizen M."/>
            <person name="Schranz E."/>
            <person name="Heidstra R."/>
            <person name="Miyata K."/>
            <person name="Fedorova E."/>
            <person name="Kohlen W."/>
            <person name="Bisseling T."/>
            <person name="Smit S."/>
            <person name="Geurts R."/>
        </authorList>
    </citation>
    <scope>NUCLEOTIDE SEQUENCE [LARGE SCALE GENOMIC DNA]</scope>
    <source>
        <strain evidence="2">cv. RG33-2</strain>
    </source>
</reference>
<evidence type="ECO:0000313" key="2">
    <source>
        <dbReference type="Proteomes" id="UP000237000"/>
    </source>
</evidence>
<dbReference type="EMBL" id="JXTC01000066">
    <property type="protein sequence ID" value="PON92322.1"/>
    <property type="molecule type" value="Genomic_DNA"/>
</dbReference>
<feature type="non-terminal residue" evidence="1">
    <location>
        <position position="1"/>
    </location>
</feature>
<keyword evidence="2" id="KW-1185">Reference proteome</keyword>
<accession>A0A2P5F3I1</accession>
<comment type="caution">
    <text evidence="1">The sequence shown here is derived from an EMBL/GenBank/DDBJ whole genome shotgun (WGS) entry which is preliminary data.</text>
</comment>
<evidence type="ECO:0000313" key="1">
    <source>
        <dbReference type="EMBL" id="PON92322.1"/>
    </source>
</evidence>
<dbReference type="Proteomes" id="UP000237000">
    <property type="component" value="Unassembled WGS sequence"/>
</dbReference>
<name>A0A2P5F3I1_TREOI</name>
<proteinExistence type="predicted"/>
<dbReference type="InParanoid" id="A0A2P5F3I1"/>
<sequence length="79" mass="8752">PRDHQPRPATVGASPAAVDACQHLETEARHRTIIAPPDPAHRSSRLLENSEKCRGWFFSLETISAAVRCKTGRHELLSL</sequence>
<gene>
    <name evidence="1" type="ORF">TorRG33x02_118270</name>
</gene>
<organism evidence="1 2">
    <name type="scientific">Trema orientale</name>
    <name type="common">Charcoal tree</name>
    <name type="synonym">Celtis orientalis</name>
    <dbReference type="NCBI Taxonomy" id="63057"/>
    <lineage>
        <taxon>Eukaryota</taxon>
        <taxon>Viridiplantae</taxon>
        <taxon>Streptophyta</taxon>
        <taxon>Embryophyta</taxon>
        <taxon>Tracheophyta</taxon>
        <taxon>Spermatophyta</taxon>
        <taxon>Magnoliopsida</taxon>
        <taxon>eudicotyledons</taxon>
        <taxon>Gunneridae</taxon>
        <taxon>Pentapetalae</taxon>
        <taxon>rosids</taxon>
        <taxon>fabids</taxon>
        <taxon>Rosales</taxon>
        <taxon>Cannabaceae</taxon>
        <taxon>Trema</taxon>
    </lineage>
</organism>
<dbReference type="AlphaFoldDB" id="A0A2P5F3I1"/>
<protein>
    <submittedName>
        <fullName evidence="1">Uncharacterized protein</fullName>
    </submittedName>
</protein>